<reference evidence="1 2" key="1">
    <citation type="journal article" date="2009" name="Stand. Genomic Sci.">
        <title>Complete genome sequence of Pirellula staleyi type strain (ATCC 27377).</title>
        <authorList>
            <person name="Clum A."/>
            <person name="Tindall B.J."/>
            <person name="Sikorski J."/>
            <person name="Ivanova N."/>
            <person name="Mavrommatis K."/>
            <person name="Lucas S."/>
            <person name="Glavina del Rio T."/>
            <person name="Nolan M."/>
            <person name="Chen F."/>
            <person name="Tice H."/>
            <person name="Pitluck S."/>
            <person name="Cheng J.F."/>
            <person name="Chertkov O."/>
            <person name="Brettin T."/>
            <person name="Han C."/>
            <person name="Detter J.C."/>
            <person name="Kuske C."/>
            <person name="Bruce D."/>
            <person name="Goodwin L."/>
            <person name="Ovchinikova G."/>
            <person name="Pati A."/>
            <person name="Mikhailova N."/>
            <person name="Chen A."/>
            <person name="Palaniappan K."/>
            <person name="Land M."/>
            <person name="Hauser L."/>
            <person name="Chang Y.J."/>
            <person name="Jeffries C.D."/>
            <person name="Chain P."/>
            <person name="Rohde M."/>
            <person name="Goker M."/>
            <person name="Bristow J."/>
            <person name="Eisen J.A."/>
            <person name="Markowitz V."/>
            <person name="Hugenholtz P."/>
            <person name="Kyrpides N.C."/>
            <person name="Klenk H.P."/>
            <person name="Lapidus A."/>
        </authorList>
    </citation>
    <scope>NUCLEOTIDE SEQUENCE [LARGE SCALE GENOMIC DNA]</scope>
    <source>
        <strain evidence="2">ATCC 27377 / DSM 6068 / ICPB 4128</strain>
    </source>
</reference>
<name>D2R6K8_PIRSD</name>
<dbReference type="InterPro" id="IPR016024">
    <property type="entry name" value="ARM-type_fold"/>
</dbReference>
<dbReference type="EMBL" id="CP001848">
    <property type="protein sequence ID" value="ADB17308.1"/>
    <property type="molecule type" value="Genomic_DNA"/>
</dbReference>
<dbReference type="SUPFAM" id="SSF48371">
    <property type="entry name" value="ARM repeat"/>
    <property type="match status" value="1"/>
</dbReference>
<evidence type="ECO:0000313" key="1">
    <source>
        <dbReference type="EMBL" id="ADB17308.1"/>
    </source>
</evidence>
<dbReference type="OrthoDB" id="287300at2"/>
<evidence type="ECO:0000313" key="2">
    <source>
        <dbReference type="Proteomes" id="UP000001887"/>
    </source>
</evidence>
<keyword evidence="2" id="KW-1185">Reference proteome</keyword>
<protein>
    <recommendedName>
        <fullName evidence="3">PBS lyase HEAT domain protein repeat-containing protein</fullName>
    </recommendedName>
</protein>
<dbReference type="KEGG" id="psl:Psta_2639"/>
<dbReference type="HOGENOM" id="CLU_707597_0_0_0"/>
<proteinExistence type="predicted"/>
<gene>
    <name evidence="1" type="ordered locus">Psta_2639</name>
</gene>
<dbReference type="AlphaFoldDB" id="D2R6K8"/>
<sequence length="390" mass="43409" precursor="true">MCFFRATRFLQATLLGVASAAWLALPVLGLADETPTPAEIARLVADLGSKEYSIRQQATAELIAASDEAFEAVEAATKSPDHEVSYRAERILSMIAQQDQKRRIEAFLRRENLRQPLAFWSDALAVMGDSDNSRRLFASMHEVDGELLEMAVREPKQIDAALRDRSAAIMQRTNTGNREQAPLAQIAAIALVTGSPTLDVSLGTEQTVLNLFLQQSMRSAMSDEKQREPCKALLSRVIQNVSVEASYQALRIAMDYDMPEGLTVARKLLADDALPHTHFKQMALMTVFKLGTKEDLPQIEKLLDNKQVIGRVQMNKVIHELQMRDAALLAAVKLAGLKVEDYFAVTSDQLQGNPQAFFMNPRTIGFENDTKRDEAVKRYRDAQTAASEKK</sequence>
<organism evidence="1 2">
    <name type="scientific">Pirellula staleyi (strain ATCC 27377 / DSM 6068 / ICPB 4128)</name>
    <name type="common">Pirella staleyi</name>
    <dbReference type="NCBI Taxonomy" id="530564"/>
    <lineage>
        <taxon>Bacteria</taxon>
        <taxon>Pseudomonadati</taxon>
        <taxon>Planctomycetota</taxon>
        <taxon>Planctomycetia</taxon>
        <taxon>Pirellulales</taxon>
        <taxon>Pirellulaceae</taxon>
        <taxon>Pirellula</taxon>
    </lineage>
</organism>
<dbReference type="Proteomes" id="UP000001887">
    <property type="component" value="Chromosome"/>
</dbReference>
<accession>D2R6K8</accession>
<evidence type="ECO:0008006" key="3">
    <source>
        <dbReference type="Google" id="ProtNLM"/>
    </source>
</evidence>